<evidence type="ECO:0000313" key="3">
    <source>
        <dbReference type="Proteomes" id="UP000442533"/>
    </source>
</evidence>
<organism evidence="2 3">
    <name type="scientific">Paracoccus limosus</name>
    <dbReference type="NCBI Taxonomy" id="913252"/>
    <lineage>
        <taxon>Bacteria</taxon>
        <taxon>Pseudomonadati</taxon>
        <taxon>Pseudomonadota</taxon>
        <taxon>Alphaproteobacteria</taxon>
        <taxon>Rhodobacterales</taxon>
        <taxon>Paracoccaceae</taxon>
        <taxon>Paracoccus</taxon>
    </lineage>
</organism>
<evidence type="ECO:0000256" key="1">
    <source>
        <dbReference type="SAM" id="MobiDB-lite"/>
    </source>
</evidence>
<dbReference type="AlphaFoldDB" id="A0A844HAR1"/>
<keyword evidence="3" id="KW-1185">Reference proteome</keyword>
<dbReference type="Proteomes" id="UP000442533">
    <property type="component" value="Unassembled WGS sequence"/>
</dbReference>
<protein>
    <submittedName>
        <fullName evidence="2">Uncharacterized protein</fullName>
    </submittedName>
</protein>
<dbReference type="EMBL" id="WMIF01000027">
    <property type="protein sequence ID" value="MTH36027.1"/>
    <property type="molecule type" value="Genomic_DNA"/>
</dbReference>
<comment type="caution">
    <text evidence="2">The sequence shown here is derived from an EMBL/GenBank/DDBJ whole genome shotgun (WGS) entry which is preliminary data.</text>
</comment>
<sequence length="105" mass="11660">MSENDTNRGRDLPKGPDHLPMPDQDTPDSIEYCIILARRKAMKTLEPYIRDLPENKLFPTASVGTAKTEAKHRKTIAKALTDAMKAGVPPSDFPDALFKRAGIRV</sequence>
<accession>A0A844HAR1</accession>
<evidence type="ECO:0000313" key="2">
    <source>
        <dbReference type="EMBL" id="MTH36027.1"/>
    </source>
</evidence>
<feature type="region of interest" description="Disordered" evidence="1">
    <location>
        <begin position="1"/>
        <end position="26"/>
    </location>
</feature>
<feature type="compositionally biased region" description="Basic and acidic residues" evidence="1">
    <location>
        <begin position="1"/>
        <end position="17"/>
    </location>
</feature>
<gene>
    <name evidence="2" type="ORF">GL279_15605</name>
</gene>
<name>A0A844HAR1_9RHOB</name>
<proteinExistence type="predicted"/>
<reference evidence="2 3" key="1">
    <citation type="submission" date="2019-11" db="EMBL/GenBank/DDBJ databases">
        <authorList>
            <person name="Dong K."/>
        </authorList>
    </citation>
    <scope>NUCLEOTIDE SEQUENCE [LARGE SCALE GENOMIC DNA]</scope>
    <source>
        <strain evidence="2 3">JCM 17370</strain>
    </source>
</reference>
<dbReference type="RefSeq" id="WP_155065538.1">
    <property type="nucleotide sequence ID" value="NZ_WMIF01000027.1"/>
</dbReference>